<feature type="chain" id="PRO_5025438867" description="Glycoside hydrolase" evidence="6">
    <location>
        <begin position="20"/>
        <end position="589"/>
    </location>
</feature>
<dbReference type="InParanoid" id="K3WLX6"/>
<keyword evidence="3" id="KW-1015">Disulfide bond</keyword>
<evidence type="ECO:0000256" key="4">
    <source>
        <dbReference type="ARBA" id="ARBA00023180"/>
    </source>
</evidence>
<reference evidence="8" key="1">
    <citation type="journal article" date="2010" name="Genome Biol.">
        <title>Genome sequence of the necrotrophic plant pathogen Pythium ultimum reveals original pathogenicity mechanisms and effector repertoire.</title>
        <authorList>
            <person name="Levesque C.A."/>
            <person name="Brouwer H."/>
            <person name="Cano L."/>
            <person name="Hamilton J.P."/>
            <person name="Holt C."/>
            <person name="Huitema E."/>
            <person name="Raffaele S."/>
            <person name="Robideau G.P."/>
            <person name="Thines M."/>
            <person name="Win J."/>
            <person name="Zerillo M.M."/>
            <person name="Beakes G.W."/>
            <person name="Boore J.L."/>
            <person name="Busam D."/>
            <person name="Dumas B."/>
            <person name="Ferriera S."/>
            <person name="Fuerstenberg S.I."/>
            <person name="Gachon C.M."/>
            <person name="Gaulin E."/>
            <person name="Govers F."/>
            <person name="Grenville-Briggs L."/>
            <person name="Horner N."/>
            <person name="Hostetler J."/>
            <person name="Jiang R.H."/>
            <person name="Johnson J."/>
            <person name="Krajaejun T."/>
            <person name="Lin H."/>
            <person name="Meijer H.J."/>
            <person name="Moore B."/>
            <person name="Morris P."/>
            <person name="Phuntmart V."/>
            <person name="Puiu D."/>
            <person name="Shetty J."/>
            <person name="Stajich J.E."/>
            <person name="Tripathy S."/>
            <person name="Wawra S."/>
            <person name="van West P."/>
            <person name="Whitty B.R."/>
            <person name="Coutinho P.M."/>
            <person name="Henrissat B."/>
            <person name="Martin F."/>
            <person name="Thomas P.D."/>
            <person name="Tyler B.M."/>
            <person name="De Vries R.P."/>
            <person name="Kamoun S."/>
            <person name="Yandell M."/>
            <person name="Tisserat N."/>
            <person name="Buell C.R."/>
        </authorList>
    </citation>
    <scope>NUCLEOTIDE SEQUENCE</scope>
    <source>
        <strain evidence="8">DAOM:BR144</strain>
    </source>
</reference>
<evidence type="ECO:0000256" key="6">
    <source>
        <dbReference type="SAM" id="SignalP"/>
    </source>
</evidence>
<dbReference type="GO" id="GO:0042124">
    <property type="term" value="F:1,3-beta-glucanosyltransferase activity"/>
    <property type="evidence" value="ECO:0007669"/>
    <property type="project" value="TreeGrafter"/>
</dbReference>
<sequence>MAIAALLSASACWMGKTEAATVAATNTSESASVAAATATTAGSSFKGTPPLVISGYRFFDSLTGKYFGIRGVNYYPRPNAGVFDANNLDFFSNDHASIRDRDFPQFTQLNANAIRLYAVDPDVDHTDFMCELQAEGIYVVVDLGSSCPGCEITPASAPECYPASYKTRGEKIIAQFSKFDNVIGFSGGNEVNHRSADKTSPNFNAPCQKMFVRDMRNYIASCPTVRQIPVGLVVADHEREDNALYYNCITEKKGVEKDPLEQAQWYGINTYIHCDDISDPKKATGFNMLRDSFGSYKYSIPVILTEFGCTSLGFPTMKNKVGVYKGQRTFHDAKWMNSIDYSEYFAGGFAFEYTTENANSKSTSKYPFTEFGPQNYGLGYLSPEDCDDVKKPCSYVQMPNFDNLAKAYQAPDSPEEPTLKTFKPAANRTAPSKCPAGYPALRDYQWEGGLKPTSKCPMNTPKFQCPKKARKATTVSDAGSTSTASGSESAENTASEGSSESASGKTDADDTKAPASAQPTTKKAAAEEESAAEESETLESNIESDPSASDESKSATETAVKASDASQVASSTAPMIAIAALVIALVQHF</sequence>
<evidence type="ECO:0000256" key="3">
    <source>
        <dbReference type="ARBA" id="ARBA00023157"/>
    </source>
</evidence>
<feature type="region of interest" description="Disordered" evidence="5">
    <location>
        <begin position="451"/>
        <end position="571"/>
    </location>
</feature>
<evidence type="ECO:0000256" key="2">
    <source>
        <dbReference type="ARBA" id="ARBA00022729"/>
    </source>
</evidence>
<dbReference type="OMA" id="YTTENAN"/>
<feature type="signal peptide" evidence="6">
    <location>
        <begin position="1"/>
        <end position="19"/>
    </location>
</feature>
<organism evidence="7 8">
    <name type="scientific">Globisporangium ultimum (strain ATCC 200006 / CBS 805.95 / DAOM BR144)</name>
    <name type="common">Pythium ultimum</name>
    <dbReference type="NCBI Taxonomy" id="431595"/>
    <lineage>
        <taxon>Eukaryota</taxon>
        <taxon>Sar</taxon>
        <taxon>Stramenopiles</taxon>
        <taxon>Oomycota</taxon>
        <taxon>Peronosporomycetes</taxon>
        <taxon>Pythiales</taxon>
        <taxon>Pythiaceae</taxon>
        <taxon>Globisporangium</taxon>
    </lineage>
</organism>
<dbReference type="EnsemblProtists" id="PYU1_T005968">
    <property type="protein sequence ID" value="PYU1_T005968"/>
    <property type="gene ID" value="PYU1_G005956"/>
</dbReference>
<reference evidence="8" key="2">
    <citation type="submission" date="2010-04" db="EMBL/GenBank/DDBJ databases">
        <authorList>
            <person name="Buell R."/>
            <person name="Hamilton J."/>
            <person name="Hostetler J."/>
        </authorList>
    </citation>
    <scope>NUCLEOTIDE SEQUENCE [LARGE SCALE GENOMIC DNA]</scope>
    <source>
        <strain evidence="8">DAOM:BR144</strain>
    </source>
</reference>
<evidence type="ECO:0000256" key="5">
    <source>
        <dbReference type="SAM" id="MobiDB-lite"/>
    </source>
</evidence>
<dbReference type="HOGENOM" id="CLU_025302_0_0_1"/>
<protein>
    <recommendedName>
        <fullName evidence="9">Glycoside hydrolase</fullName>
    </recommendedName>
</protein>
<dbReference type="EMBL" id="GL376625">
    <property type="status" value="NOT_ANNOTATED_CDS"/>
    <property type="molecule type" value="Genomic_DNA"/>
</dbReference>
<keyword evidence="8" id="KW-1185">Reference proteome</keyword>
<keyword evidence="4" id="KW-0325">Glycoprotein</keyword>
<dbReference type="Gene3D" id="3.20.20.80">
    <property type="entry name" value="Glycosidases"/>
    <property type="match status" value="1"/>
</dbReference>
<dbReference type="Pfam" id="PF03198">
    <property type="entry name" value="Glyco_hydro_72"/>
    <property type="match status" value="1"/>
</dbReference>
<dbReference type="eggNOG" id="ENOG502QRZZ">
    <property type="taxonomic scope" value="Eukaryota"/>
</dbReference>
<dbReference type="VEuPathDB" id="FungiDB:PYU1_G005956"/>
<evidence type="ECO:0000313" key="7">
    <source>
        <dbReference type="EnsemblProtists" id="PYU1_T005968"/>
    </source>
</evidence>
<dbReference type="PANTHER" id="PTHR31468">
    <property type="entry name" value="1,3-BETA-GLUCANOSYLTRANSFERASE GAS1"/>
    <property type="match status" value="1"/>
</dbReference>
<feature type="compositionally biased region" description="Low complexity" evidence="5">
    <location>
        <begin position="472"/>
        <end position="505"/>
    </location>
</feature>
<dbReference type="InterPro" id="IPR004886">
    <property type="entry name" value="Glucanosyltransferase"/>
</dbReference>
<dbReference type="InterPro" id="IPR017853">
    <property type="entry name" value="GH"/>
</dbReference>
<proteinExistence type="inferred from homology"/>
<dbReference type="AlphaFoldDB" id="K3WLX6"/>
<evidence type="ECO:0008006" key="9">
    <source>
        <dbReference type="Google" id="ProtNLM"/>
    </source>
</evidence>
<accession>K3WLX6</accession>
<feature type="region of interest" description="Disordered" evidence="5">
    <location>
        <begin position="409"/>
        <end position="434"/>
    </location>
</feature>
<reference evidence="7" key="3">
    <citation type="submission" date="2015-02" db="UniProtKB">
        <authorList>
            <consortium name="EnsemblProtists"/>
        </authorList>
    </citation>
    <scope>IDENTIFICATION</scope>
    <source>
        <strain evidence="7">DAOM BR144</strain>
    </source>
</reference>
<name>K3WLX6_GLOUD</name>
<feature type="compositionally biased region" description="Acidic residues" evidence="5">
    <location>
        <begin position="527"/>
        <end position="537"/>
    </location>
</feature>
<dbReference type="STRING" id="431595.K3WLX6"/>
<dbReference type="PANTHER" id="PTHR31468:SF2">
    <property type="entry name" value="1,3-BETA-GLUCANOSYLTRANSFERASE GAS1"/>
    <property type="match status" value="1"/>
</dbReference>
<feature type="compositionally biased region" description="Polar residues" evidence="5">
    <location>
        <begin position="538"/>
        <end position="549"/>
    </location>
</feature>
<keyword evidence="2 6" id="KW-0732">Signal</keyword>
<dbReference type="GO" id="GO:0034411">
    <property type="term" value="P:cell wall (1-&gt;3)-beta-D-glucan biosynthetic process"/>
    <property type="evidence" value="ECO:0007669"/>
    <property type="project" value="TreeGrafter"/>
</dbReference>
<dbReference type="SUPFAM" id="SSF51445">
    <property type="entry name" value="(Trans)glycosidases"/>
    <property type="match status" value="1"/>
</dbReference>
<dbReference type="GO" id="GO:0005886">
    <property type="term" value="C:plasma membrane"/>
    <property type="evidence" value="ECO:0007669"/>
    <property type="project" value="TreeGrafter"/>
</dbReference>
<evidence type="ECO:0000313" key="8">
    <source>
        <dbReference type="Proteomes" id="UP000019132"/>
    </source>
</evidence>
<dbReference type="Proteomes" id="UP000019132">
    <property type="component" value="Unassembled WGS sequence"/>
</dbReference>
<comment type="similarity">
    <text evidence="1">Belongs to the glycosyl hydrolase 72 family.</text>
</comment>
<evidence type="ECO:0000256" key="1">
    <source>
        <dbReference type="ARBA" id="ARBA00007528"/>
    </source>
</evidence>